<evidence type="ECO:0000313" key="2">
    <source>
        <dbReference type="EMBL" id="KAK7341838.1"/>
    </source>
</evidence>
<feature type="transmembrane region" description="Helical" evidence="1">
    <location>
        <begin position="15"/>
        <end position="35"/>
    </location>
</feature>
<keyword evidence="1" id="KW-0472">Membrane</keyword>
<gene>
    <name evidence="2" type="ORF">VNO80_24778</name>
</gene>
<dbReference type="EMBL" id="JAYMYR010000009">
    <property type="protein sequence ID" value="KAK7341838.1"/>
    <property type="molecule type" value="Genomic_DNA"/>
</dbReference>
<evidence type="ECO:0000256" key="1">
    <source>
        <dbReference type="SAM" id="Phobius"/>
    </source>
</evidence>
<dbReference type="Proteomes" id="UP001374584">
    <property type="component" value="Unassembled WGS sequence"/>
</dbReference>
<accession>A0AAN9QSP3</accession>
<organism evidence="2 3">
    <name type="scientific">Phaseolus coccineus</name>
    <name type="common">Scarlet runner bean</name>
    <name type="synonym">Phaseolus multiflorus</name>
    <dbReference type="NCBI Taxonomy" id="3886"/>
    <lineage>
        <taxon>Eukaryota</taxon>
        <taxon>Viridiplantae</taxon>
        <taxon>Streptophyta</taxon>
        <taxon>Embryophyta</taxon>
        <taxon>Tracheophyta</taxon>
        <taxon>Spermatophyta</taxon>
        <taxon>Magnoliopsida</taxon>
        <taxon>eudicotyledons</taxon>
        <taxon>Gunneridae</taxon>
        <taxon>Pentapetalae</taxon>
        <taxon>rosids</taxon>
        <taxon>fabids</taxon>
        <taxon>Fabales</taxon>
        <taxon>Fabaceae</taxon>
        <taxon>Papilionoideae</taxon>
        <taxon>50 kb inversion clade</taxon>
        <taxon>NPAAA clade</taxon>
        <taxon>indigoferoid/millettioid clade</taxon>
        <taxon>Phaseoleae</taxon>
        <taxon>Phaseolus</taxon>
    </lineage>
</organism>
<name>A0AAN9QSP3_PHACN</name>
<keyword evidence="1" id="KW-0812">Transmembrane</keyword>
<keyword evidence="3" id="KW-1185">Reference proteome</keyword>
<reference evidence="2 3" key="1">
    <citation type="submission" date="2024-01" db="EMBL/GenBank/DDBJ databases">
        <title>The genomes of 5 underutilized Papilionoideae crops provide insights into root nodulation and disease resistanc.</title>
        <authorList>
            <person name="Jiang F."/>
        </authorList>
    </citation>
    <scope>NUCLEOTIDE SEQUENCE [LARGE SCALE GENOMIC DNA]</scope>
    <source>
        <strain evidence="2">JINMINGXINNONG_FW02</strain>
        <tissue evidence="2">Leaves</tissue>
    </source>
</reference>
<evidence type="ECO:0000313" key="3">
    <source>
        <dbReference type="Proteomes" id="UP001374584"/>
    </source>
</evidence>
<proteinExistence type="predicted"/>
<keyword evidence="1" id="KW-1133">Transmembrane helix</keyword>
<protein>
    <submittedName>
        <fullName evidence="2">Uncharacterized protein</fullName>
    </submittedName>
</protein>
<comment type="caution">
    <text evidence="2">The sequence shown here is derived from an EMBL/GenBank/DDBJ whole genome shotgun (WGS) entry which is preliminary data.</text>
</comment>
<sequence length="72" mass="7942">MSVKFKSGLPYNLPFFYVVSHILSIMHIHAPSLLFQQAIGALWDTAPLLVSSVTEPSFIAIKPQTRIALDSS</sequence>
<dbReference type="AlphaFoldDB" id="A0AAN9QSP3"/>